<dbReference type="Proteomes" id="UP000315540">
    <property type="component" value="Unassembled WGS sequence"/>
</dbReference>
<dbReference type="OrthoDB" id="663011at2"/>
<evidence type="ECO:0000313" key="2">
    <source>
        <dbReference type="Proteomes" id="UP000315540"/>
    </source>
</evidence>
<dbReference type="InterPro" id="IPR014710">
    <property type="entry name" value="RmlC-like_jellyroll"/>
</dbReference>
<evidence type="ECO:0000313" key="1">
    <source>
        <dbReference type="EMBL" id="TPN85870.1"/>
    </source>
</evidence>
<comment type="caution">
    <text evidence="1">The sequence shown here is derived from an EMBL/GenBank/DDBJ whole genome shotgun (WGS) entry which is preliminary data.</text>
</comment>
<dbReference type="AlphaFoldDB" id="A0A504JHE6"/>
<name>A0A504JHE6_9FLAO</name>
<dbReference type="EMBL" id="VFWZ01000003">
    <property type="protein sequence ID" value="TPN85870.1"/>
    <property type="molecule type" value="Genomic_DNA"/>
</dbReference>
<reference evidence="1 2" key="1">
    <citation type="submission" date="2019-06" db="EMBL/GenBank/DDBJ databases">
        <authorList>
            <person name="Meng X."/>
        </authorList>
    </citation>
    <scope>NUCLEOTIDE SEQUENCE [LARGE SCALE GENOMIC DNA]</scope>
    <source>
        <strain evidence="1 2">M625</strain>
    </source>
</reference>
<dbReference type="RefSeq" id="WP_140592869.1">
    <property type="nucleotide sequence ID" value="NZ_VFWZ01000003.1"/>
</dbReference>
<accession>A0A504JHE6</accession>
<organism evidence="1 2">
    <name type="scientific">Aquimarina algicola</name>
    <dbReference type="NCBI Taxonomy" id="2589995"/>
    <lineage>
        <taxon>Bacteria</taxon>
        <taxon>Pseudomonadati</taxon>
        <taxon>Bacteroidota</taxon>
        <taxon>Flavobacteriia</taxon>
        <taxon>Flavobacteriales</taxon>
        <taxon>Flavobacteriaceae</taxon>
        <taxon>Aquimarina</taxon>
    </lineage>
</organism>
<protein>
    <submittedName>
        <fullName evidence="1">Crp/Fnr family transcriptional regulator</fullName>
    </submittedName>
</protein>
<dbReference type="SUPFAM" id="SSF51206">
    <property type="entry name" value="cAMP-binding domain-like"/>
    <property type="match status" value="1"/>
</dbReference>
<sequence length="199" mass="23394">MSEKDKMVLESLISDDSSLDKSVKNDFLTLFHHEELHKKQYLIKKGTFTHPIAFLAEGILRSFEINSKGEEITTMFFEAPCFVMDISAYLENKTTQINVEALTFSRVYKTHLHLLYTSINHNLLFNKIFRTILEKTICASRYKSSSFLLYTAEERYKYFVKEHPNIYKTIPQYYIASYLGIKPPSLSRIRSRLRYDMTA</sequence>
<dbReference type="Gene3D" id="2.60.120.10">
    <property type="entry name" value="Jelly Rolls"/>
    <property type="match status" value="1"/>
</dbReference>
<keyword evidence="2" id="KW-1185">Reference proteome</keyword>
<dbReference type="InterPro" id="IPR018490">
    <property type="entry name" value="cNMP-bd_dom_sf"/>
</dbReference>
<gene>
    <name evidence="1" type="ORF">FHK87_11340</name>
</gene>
<proteinExistence type="predicted"/>